<dbReference type="Proteomes" id="UP000634134">
    <property type="component" value="Unassembled WGS sequence"/>
</dbReference>
<reference evidence="4" key="1">
    <citation type="submission" date="2023-07" db="EMBL/GenBank/DDBJ databases">
        <title>Dyadobacter sp. nov 'subterranea' isolated from contaminted grondwater.</title>
        <authorList>
            <person name="Szabo I."/>
            <person name="Al-Omari J."/>
            <person name="Szerdahelyi S.G."/>
            <person name="Rado J."/>
        </authorList>
    </citation>
    <scope>NUCLEOTIDE SEQUENCE [LARGE SCALE GENOMIC DNA]</scope>
    <source>
        <strain evidence="4">UP-52</strain>
    </source>
</reference>
<gene>
    <name evidence="3" type="ORF">IEE83_18235</name>
</gene>
<dbReference type="Pfam" id="PF03807">
    <property type="entry name" value="F420_oxidored"/>
    <property type="match status" value="1"/>
</dbReference>
<feature type="domain" description="Pyrroline-5-carboxylate reductase catalytic N-terminal" evidence="2">
    <location>
        <begin position="4"/>
        <end position="95"/>
    </location>
</feature>
<evidence type="ECO:0000313" key="3">
    <source>
        <dbReference type="EMBL" id="MBE9463826.1"/>
    </source>
</evidence>
<dbReference type="InterPro" id="IPR051267">
    <property type="entry name" value="STEAP_metalloreductase"/>
</dbReference>
<keyword evidence="1" id="KW-0560">Oxidoreductase</keyword>
<organism evidence="3 4">
    <name type="scientific">Dyadobacter subterraneus</name>
    <dbReference type="NCBI Taxonomy" id="2773304"/>
    <lineage>
        <taxon>Bacteria</taxon>
        <taxon>Pseudomonadati</taxon>
        <taxon>Bacteroidota</taxon>
        <taxon>Cytophagia</taxon>
        <taxon>Cytophagales</taxon>
        <taxon>Spirosomataceae</taxon>
        <taxon>Dyadobacter</taxon>
    </lineage>
</organism>
<name>A0ABR9WEA4_9BACT</name>
<dbReference type="InterPro" id="IPR028939">
    <property type="entry name" value="P5C_Rdtase_cat_N"/>
</dbReference>
<evidence type="ECO:0000256" key="1">
    <source>
        <dbReference type="ARBA" id="ARBA00023002"/>
    </source>
</evidence>
<comment type="caution">
    <text evidence="3">The sequence shown here is derived from an EMBL/GenBank/DDBJ whole genome shotgun (WGS) entry which is preliminary data.</text>
</comment>
<dbReference type="Gene3D" id="3.40.50.720">
    <property type="entry name" value="NAD(P)-binding Rossmann-like Domain"/>
    <property type="match status" value="1"/>
</dbReference>
<dbReference type="PANTHER" id="PTHR14239:SF0">
    <property type="entry name" value="F420-DEPENDENT NADP REDUCTASE"/>
    <property type="match status" value="1"/>
</dbReference>
<dbReference type="InterPro" id="IPR036291">
    <property type="entry name" value="NAD(P)-bd_dom_sf"/>
</dbReference>
<accession>A0ABR9WEA4</accession>
<evidence type="ECO:0000313" key="4">
    <source>
        <dbReference type="Proteomes" id="UP000634134"/>
    </source>
</evidence>
<proteinExistence type="predicted"/>
<dbReference type="SUPFAM" id="SSF51735">
    <property type="entry name" value="NAD(P)-binding Rossmann-fold domains"/>
    <property type="match status" value="1"/>
</dbReference>
<sequence length="202" mass="21257">MDYKIGIIGSGNIGRGLALHLSKTHYEVLLANTRGPESLEGLVSSIGGSLKAGELRETIQRSDIIFIAAPWISLENLAKEFVGYEGKIIVDATNNIVSVSPFRLADVNNKSTGEFVSALFPAQKVVKAFNTLAAATLAQPTQSTAGKTVIVISGNDTEAKNQVSIITEAMGFAPIDIGNFKEAGKLQDVGGALSGVELIKVK</sequence>
<evidence type="ECO:0000259" key="2">
    <source>
        <dbReference type="Pfam" id="PF03807"/>
    </source>
</evidence>
<dbReference type="EMBL" id="JACYGY010000001">
    <property type="protein sequence ID" value="MBE9463826.1"/>
    <property type="molecule type" value="Genomic_DNA"/>
</dbReference>
<dbReference type="RefSeq" id="WP_194121928.1">
    <property type="nucleotide sequence ID" value="NZ_JACYGY010000001.1"/>
</dbReference>
<keyword evidence="4" id="KW-1185">Reference proteome</keyword>
<dbReference type="PANTHER" id="PTHR14239">
    <property type="entry name" value="DUDULIN-RELATED"/>
    <property type="match status" value="1"/>
</dbReference>
<protein>
    <submittedName>
        <fullName evidence="3">NAD(P)-binding domain-containing protein</fullName>
    </submittedName>
</protein>